<feature type="region of interest" description="Disordered" evidence="1">
    <location>
        <begin position="126"/>
        <end position="152"/>
    </location>
</feature>
<accession>A0AAU7T328</accession>
<dbReference type="AlphaFoldDB" id="A0AAU7T328"/>
<dbReference type="EMBL" id="CP158165">
    <property type="protein sequence ID" value="XBV21037.1"/>
    <property type="molecule type" value="Genomic_DNA"/>
</dbReference>
<reference evidence="3" key="1">
    <citation type="submission" date="2024-06" db="EMBL/GenBank/DDBJ databases">
        <title>Kribbella sp. strain HUAS MG21 genome sequences.</title>
        <authorList>
            <person name="Mo P."/>
        </authorList>
    </citation>
    <scope>NUCLEOTIDE SEQUENCE</scope>
    <source>
        <strain evidence="3">HUAS MG21</strain>
    </source>
</reference>
<dbReference type="RefSeq" id="WP_350273903.1">
    <property type="nucleotide sequence ID" value="NZ_CP158165.1"/>
</dbReference>
<feature type="chain" id="PRO_5043425716" evidence="2">
    <location>
        <begin position="26"/>
        <end position="174"/>
    </location>
</feature>
<gene>
    <name evidence="3" type="ORF">ABN611_20985</name>
</gene>
<protein>
    <submittedName>
        <fullName evidence="3">Uncharacterized protein</fullName>
    </submittedName>
</protein>
<evidence type="ECO:0000313" key="3">
    <source>
        <dbReference type="EMBL" id="XBV21037.1"/>
    </source>
</evidence>
<evidence type="ECO:0000256" key="1">
    <source>
        <dbReference type="SAM" id="MobiDB-lite"/>
    </source>
</evidence>
<feature type="region of interest" description="Disordered" evidence="1">
    <location>
        <begin position="25"/>
        <end position="51"/>
    </location>
</feature>
<sequence>MRFIWLSITGLLLAAATGCGGPTGADPGVASAEGTTGTPAPTSSPSSTPTGTDLLKFAQCMRANGVDVPDPDPAKGLTGMGEIDRDDPDFKPAMTKCKQYLSGLGGDPSSPEYQAQLLAFAQCMRDHGADVPDPDPNGGFGGKGLDRSDPDVKAALEACHDKLPNAGQSPKSSA</sequence>
<proteinExistence type="predicted"/>
<name>A0AAU7T328_9ACTN</name>
<dbReference type="PROSITE" id="PS51257">
    <property type="entry name" value="PROKAR_LIPOPROTEIN"/>
    <property type="match status" value="1"/>
</dbReference>
<keyword evidence="2" id="KW-0732">Signal</keyword>
<feature type="signal peptide" evidence="2">
    <location>
        <begin position="1"/>
        <end position="25"/>
    </location>
</feature>
<evidence type="ECO:0000256" key="2">
    <source>
        <dbReference type="SAM" id="SignalP"/>
    </source>
</evidence>
<organism evidence="3">
    <name type="scientific">Kribbella sp. HUAS MG21</name>
    <dbReference type="NCBI Taxonomy" id="3160966"/>
    <lineage>
        <taxon>Bacteria</taxon>
        <taxon>Bacillati</taxon>
        <taxon>Actinomycetota</taxon>
        <taxon>Actinomycetes</taxon>
        <taxon>Propionibacteriales</taxon>
        <taxon>Kribbellaceae</taxon>
        <taxon>Kribbella</taxon>
    </lineage>
</organism>
<feature type="region of interest" description="Disordered" evidence="1">
    <location>
        <begin position="65"/>
        <end position="91"/>
    </location>
</feature>